<reference evidence="1 2" key="1">
    <citation type="submission" date="2017-10" db="EMBL/GenBank/DDBJ databases">
        <authorList>
            <person name="Banno H."/>
            <person name="Chua N.-H."/>
        </authorList>
    </citation>
    <scope>NUCLEOTIDE SEQUENCE [LARGE SCALE GENOMIC DNA]</scope>
    <source>
        <strain evidence="1">Vibrio tapetis CECT4600</strain>
    </source>
</reference>
<dbReference type="EMBL" id="LT960611">
    <property type="protein sequence ID" value="SON50235.1"/>
    <property type="molecule type" value="Genomic_DNA"/>
</dbReference>
<keyword evidence="2" id="KW-1185">Reference proteome</keyword>
<gene>
    <name evidence="1" type="ORF">VTAP4600_A2256</name>
</gene>
<sequence length="298" mass="33435">MERGVIALPMNIQYNMTGLSFSSKLTPEMVRYYMLYWDKMIVPDNNLISFGIPDQEDLVATGKVLRPKLSFGNGRYSSQDIADAMLLEQAELAKMFNKDPNVDWLIHQSDCNQFYLPPELSEQNDHIRFGLTNVLPVPDRSVNINEILEFKDYRSDELGDLHNCINEMYKEVLSAPDQTLEGKQAITRFQNSINNLDQVSKERFRIFNKFDIDVQYKLSGKDLIQTTGLANLGGAALPAFGIDMFTGYSFTMATAVGALAGFVSGLEVSVSRSQALKEPTNNPLMYLSKASEVGIITI</sequence>
<proteinExistence type="predicted"/>
<dbReference type="Proteomes" id="UP000235828">
    <property type="component" value="Chromosome A"/>
</dbReference>
<dbReference type="AlphaFoldDB" id="A0A2N8ZEG0"/>
<organism evidence="1 2">
    <name type="scientific">Vibrio tapetis subsp. tapetis</name>
    <dbReference type="NCBI Taxonomy" id="1671868"/>
    <lineage>
        <taxon>Bacteria</taxon>
        <taxon>Pseudomonadati</taxon>
        <taxon>Pseudomonadota</taxon>
        <taxon>Gammaproteobacteria</taxon>
        <taxon>Vibrionales</taxon>
        <taxon>Vibrionaceae</taxon>
        <taxon>Vibrio</taxon>
    </lineage>
</organism>
<evidence type="ECO:0000313" key="1">
    <source>
        <dbReference type="EMBL" id="SON50235.1"/>
    </source>
</evidence>
<accession>A0A2N8ZEG0</accession>
<name>A0A2N8ZEG0_9VIBR</name>
<dbReference type="InterPro" id="IPR046203">
    <property type="entry name" value="DUF6236"/>
</dbReference>
<evidence type="ECO:0000313" key="2">
    <source>
        <dbReference type="Proteomes" id="UP000235828"/>
    </source>
</evidence>
<dbReference type="KEGG" id="vta:A2256"/>
<protein>
    <submittedName>
        <fullName evidence="1">Uncharacterized protein</fullName>
    </submittedName>
</protein>
<dbReference type="Pfam" id="PF19749">
    <property type="entry name" value="DUF6236"/>
    <property type="match status" value="1"/>
</dbReference>